<gene>
    <name evidence="2" type="ORF">K505DRAFT_265561</name>
</gene>
<dbReference type="AlphaFoldDB" id="A0A6A6XSU9"/>
<organism evidence="2 3">
    <name type="scientific">Melanomma pulvis-pyrius CBS 109.77</name>
    <dbReference type="NCBI Taxonomy" id="1314802"/>
    <lineage>
        <taxon>Eukaryota</taxon>
        <taxon>Fungi</taxon>
        <taxon>Dikarya</taxon>
        <taxon>Ascomycota</taxon>
        <taxon>Pezizomycotina</taxon>
        <taxon>Dothideomycetes</taxon>
        <taxon>Pleosporomycetidae</taxon>
        <taxon>Pleosporales</taxon>
        <taxon>Melanommataceae</taxon>
        <taxon>Melanomma</taxon>
    </lineage>
</organism>
<feature type="compositionally biased region" description="Low complexity" evidence="1">
    <location>
        <begin position="124"/>
        <end position="133"/>
    </location>
</feature>
<dbReference type="EMBL" id="MU001763">
    <property type="protein sequence ID" value="KAF2799479.1"/>
    <property type="molecule type" value="Genomic_DNA"/>
</dbReference>
<proteinExistence type="predicted"/>
<name>A0A6A6XSU9_9PLEO</name>
<feature type="region of interest" description="Disordered" evidence="1">
    <location>
        <begin position="1"/>
        <end position="185"/>
    </location>
</feature>
<dbReference type="Proteomes" id="UP000799757">
    <property type="component" value="Unassembled WGS sequence"/>
</dbReference>
<evidence type="ECO:0000313" key="3">
    <source>
        <dbReference type="Proteomes" id="UP000799757"/>
    </source>
</evidence>
<feature type="region of interest" description="Disordered" evidence="1">
    <location>
        <begin position="289"/>
        <end position="316"/>
    </location>
</feature>
<feature type="compositionally biased region" description="Polar residues" evidence="1">
    <location>
        <begin position="1"/>
        <end position="13"/>
    </location>
</feature>
<feature type="compositionally biased region" description="Low complexity" evidence="1">
    <location>
        <begin position="54"/>
        <end position="63"/>
    </location>
</feature>
<reference evidence="2" key="1">
    <citation type="journal article" date="2020" name="Stud. Mycol.">
        <title>101 Dothideomycetes genomes: a test case for predicting lifestyles and emergence of pathogens.</title>
        <authorList>
            <person name="Haridas S."/>
            <person name="Albert R."/>
            <person name="Binder M."/>
            <person name="Bloem J."/>
            <person name="Labutti K."/>
            <person name="Salamov A."/>
            <person name="Andreopoulos B."/>
            <person name="Baker S."/>
            <person name="Barry K."/>
            <person name="Bills G."/>
            <person name="Bluhm B."/>
            <person name="Cannon C."/>
            <person name="Castanera R."/>
            <person name="Culley D."/>
            <person name="Daum C."/>
            <person name="Ezra D."/>
            <person name="Gonzalez J."/>
            <person name="Henrissat B."/>
            <person name="Kuo A."/>
            <person name="Liang C."/>
            <person name="Lipzen A."/>
            <person name="Lutzoni F."/>
            <person name="Magnuson J."/>
            <person name="Mondo S."/>
            <person name="Nolan M."/>
            <person name="Ohm R."/>
            <person name="Pangilinan J."/>
            <person name="Park H.-J."/>
            <person name="Ramirez L."/>
            <person name="Alfaro M."/>
            <person name="Sun H."/>
            <person name="Tritt A."/>
            <person name="Yoshinaga Y."/>
            <person name="Zwiers L.-H."/>
            <person name="Turgeon B."/>
            <person name="Goodwin S."/>
            <person name="Spatafora J."/>
            <person name="Crous P."/>
            <person name="Grigoriev I."/>
        </authorList>
    </citation>
    <scope>NUCLEOTIDE SEQUENCE</scope>
    <source>
        <strain evidence="2">CBS 109.77</strain>
    </source>
</reference>
<evidence type="ECO:0000313" key="2">
    <source>
        <dbReference type="EMBL" id="KAF2799479.1"/>
    </source>
</evidence>
<feature type="compositionally biased region" description="Polar residues" evidence="1">
    <location>
        <begin position="172"/>
        <end position="185"/>
    </location>
</feature>
<protein>
    <submittedName>
        <fullName evidence="2">Uncharacterized protein</fullName>
    </submittedName>
</protein>
<keyword evidence="3" id="KW-1185">Reference proteome</keyword>
<feature type="compositionally biased region" description="Basic residues" evidence="1">
    <location>
        <begin position="138"/>
        <end position="151"/>
    </location>
</feature>
<evidence type="ECO:0000256" key="1">
    <source>
        <dbReference type="SAM" id="MobiDB-lite"/>
    </source>
</evidence>
<dbReference type="OrthoDB" id="3731753at2759"/>
<feature type="compositionally biased region" description="Basic and acidic residues" evidence="1">
    <location>
        <begin position="91"/>
        <end position="117"/>
    </location>
</feature>
<accession>A0A6A6XSU9</accession>
<sequence length="406" mass="46119">MPTHSSEFLSPTSPFNPPLHRSRSGGYTDFLAEKEKWERRDREKEMKKYHDSHYSNSSPSPSSHQRHSASDRLYVPTFDNSHRRVRSYDQIVERKSEDEEHLTRGYRVREERPRSYDDAGVSVTASASTSRTAELPVRPKRTGTGKQRRPSIKVQIHQDDAPRPAAAVTPRKSPNASPRSPSAQPQLLFLSSTLQTRLAEIRTICQPNLHIEAADPRDLTFSKIAEEVQGFAFQFKIWSHVVNLKNMERIDVSKRKNVELAARTLDRILGRIDELLDVCAKASPRELKIEPLPEYEGEDEYASYEDDDSENEHDGSVKDVTETLGFIIQSHLDSIRFQMQTLSRLTRSLQEATPDAKAEVVAVGNLVADVDRFISSPDAVDRYSIHPKRSGSEALNEARYIAGRSR</sequence>
<feature type="compositionally biased region" description="Basic and acidic residues" evidence="1">
    <location>
        <begin position="31"/>
        <end position="53"/>
    </location>
</feature>
<feature type="compositionally biased region" description="Acidic residues" evidence="1">
    <location>
        <begin position="293"/>
        <end position="311"/>
    </location>
</feature>